<dbReference type="Proteomes" id="UP001387110">
    <property type="component" value="Unassembled WGS sequence"/>
</dbReference>
<gene>
    <name evidence="1" type="ORF">AS033_12460</name>
    <name evidence="2" type="ORF">RSA11_13380</name>
    <name evidence="3" type="ORF">SZL87_12970</name>
</gene>
<dbReference type="OrthoDB" id="2692055at2"/>
<dbReference type="GeneID" id="90838105"/>
<reference evidence="1 4" key="1">
    <citation type="journal article" date="2015" name="Int. J. Syst. Evol. Microbiol.">
        <title>Exiguobacterium enclense sp. nov., isolated from sediment.</title>
        <authorList>
            <person name="Dastager S.G."/>
            <person name="Mawlankar R."/>
            <person name="Sonalkar V.V."/>
            <person name="Thorat M.N."/>
            <person name="Mual P."/>
            <person name="Verma A."/>
            <person name="Krishnamurthi S."/>
            <person name="Tang S.K."/>
            <person name="Li W.J."/>
        </authorList>
    </citation>
    <scope>NUCLEOTIDE SEQUENCE [LARGE SCALE GENOMIC DNA]</scope>
    <source>
        <strain evidence="1 4">NIO-1109</strain>
    </source>
</reference>
<evidence type="ECO:0000313" key="6">
    <source>
        <dbReference type="Proteomes" id="UP001387110"/>
    </source>
</evidence>
<sequence length="158" mass="17781">MRKVVYVQGCVFSQGHAAIYDEAHQMIGAVQHDENGRVQVMNGEGRGVAFGKFIPTCKKWVVMNHDGQEVGQMREKFSLFSKKCEYNVYERGTFTISFDLTKGKFSVRSAAGEVVAELLQDGDEYRLVKDADKLSMYELLSVLKSLTNNVHYKSLTAV</sequence>
<dbReference type="InterPro" id="IPR007612">
    <property type="entry name" value="LOR"/>
</dbReference>
<dbReference type="AlphaFoldDB" id="A0A0V8GDW5"/>
<dbReference type="Proteomes" id="UP000053797">
    <property type="component" value="Unassembled WGS sequence"/>
</dbReference>
<dbReference type="EMBL" id="JBAWKY010000004">
    <property type="protein sequence ID" value="MEI4463330.1"/>
    <property type="molecule type" value="Genomic_DNA"/>
</dbReference>
<organism evidence="1 4">
    <name type="scientific">Exiguobacterium indicum</name>
    <dbReference type="NCBI Taxonomy" id="296995"/>
    <lineage>
        <taxon>Bacteria</taxon>
        <taxon>Bacillati</taxon>
        <taxon>Bacillota</taxon>
        <taxon>Bacilli</taxon>
        <taxon>Bacillales</taxon>
        <taxon>Bacillales Family XII. Incertae Sedis</taxon>
        <taxon>Exiguobacterium</taxon>
    </lineage>
</organism>
<keyword evidence="6" id="KW-1185">Reference proteome</keyword>
<evidence type="ECO:0000313" key="4">
    <source>
        <dbReference type="Proteomes" id="UP000053797"/>
    </source>
</evidence>
<proteinExistence type="predicted"/>
<evidence type="ECO:0000313" key="2">
    <source>
        <dbReference type="EMBL" id="KTR25877.1"/>
    </source>
</evidence>
<evidence type="ECO:0000313" key="5">
    <source>
        <dbReference type="Proteomes" id="UP000072605"/>
    </source>
</evidence>
<evidence type="ECO:0000313" key="1">
    <source>
        <dbReference type="EMBL" id="KSU48427.1"/>
    </source>
</evidence>
<evidence type="ECO:0000313" key="3">
    <source>
        <dbReference type="EMBL" id="MEI4463330.1"/>
    </source>
</evidence>
<name>A0A0V8GDW5_9BACL</name>
<comment type="caution">
    <text evidence="1">The sequence shown here is derived from an EMBL/GenBank/DDBJ whole genome shotgun (WGS) entry which is preliminary data.</text>
</comment>
<dbReference type="Proteomes" id="UP000072605">
    <property type="component" value="Unassembled WGS sequence"/>
</dbReference>
<dbReference type="RefSeq" id="WP_023469691.1">
    <property type="nucleotide sequence ID" value="NZ_FMYN01000004.1"/>
</dbReference>
<dbReference type="EMBL" id="LNQL01000004">
    <property type="protein sequence ID" value="KSU48427.1"/>
    <property type="molecule type" value="Genomic_DNA"/>
</dbReference>
<dbReference type="EMBL" id="LDQV01000030">
    <property type="protein sequence ID" value="KTR25877.1"/>
    <property type="molecule type" value="Genomic_DNA"/>
</dbReference>
<reference evidence="2 5" key="2">
    <citation type="journal article" date="2016" name="Front. Microbiol.">
        <title>Genomic Resource of Rice Seed Associated Bacteria.</title>
        <authorList>
            <person name="Midha S."/>
            <person name="Bansal K."/>
            <person name="Sharma S."/>
            <person name="Kumar N."/>
            <person name="Patil P.P."/>
            <person name="Chaudhry V."/>
            <person name="Patil P.B."/>
        </authorList>
    </citation>
    <scope>NUCLEOTIDE SEQUENCE [LARGE SCALE GENOMIC DNA]</scope>
    <source>
        <strain evidence="2 5">RSA11</strain>
    </source>
</reference>
<reference evidence="3 6" key="3">
    <citation type="submission" date="2023-12" db="EMBL/GenBank/DDBJ databases">
        <authorList>
            <person name="Easwaran N."/>
            <person name="Lazarus H.P.S."/>
        </authorList>
    </citation>
    <scope>NUCLEOTIDE SEQUENCE [LARGE SCALE GENOMIC DNA]</scope>
    <source>
        <strain evidence="3 6">VIT-2023</strain>
    </source>
</reference>
<accession>A0A0V8GDW5</accession>
<dbReference type="Pfam" id="PF04525">
    <property type="entry name" value="LOR"/>
    <property type="match status" value="1"/>
</dbReference>
<protein>
    <submittedName>
        <fullName evidence="1">Uncharacterized protein</fullName>
    </submittedName>
</protein>